<name>A0A3P5ZNH5_BRACM</name>
<sequence>MFSFFFCRMVLKATGYKSVPINGLPSDHKKCESQLFRIVPNVRGLYLCGWLKRGPVGGLGKKIVACWQHMRDIEGVWKSEKAGSKGLMQLIERERGEEGKIIGCGRKLMPKKKTKEN</sequence>
<organism evidence="1">
    <name type="scientific">Brassica campestris</name>
    <name type="common">Field mustard</name>
    <dbReference type="NCBI Taxonomy" id="3711"/>
    <lineage>
        <taxon>Eukaryota</taxon>
        <taxon>Viridiplantae</taxon>
        <taxon>Streptophyta</taxon>
        <taxon>Embryophyta</taxon>
        <taxon>Tracheophyta</taxon>
        <taxon>Spermatophyta</taxon>
        <taxon>Magnoliopsida</taxon>
        <taxon>eudicotyledons</taxon>
        <taxon>Gunneridae</taxon>
        <taxon>Pentapetalae</taxon>
        <taxon>rosids</taxon>
        <taxon>malvids</taxon>
        <taxon>Brassicales</taxon>
        <taxon>Brassicaceae</taxon>
        <taxon>Brassiceae</taxon>
        <taxon>Brassica</taxon>
    </lineage>
</organism>
<dbReference type="AlphaFoldDB" id="A0A3P5ZNH5"/>
<protein>
    <submittedName>
        <fullName evidence="1">Uncharacterized protein</fullName>
    </submittedName>
</protein>
<accession>A0A3P5ZNH5</accession>
<dbReference type="EMBL" id="LR031572">
    <property type="protein sequence ID" value="VDC79719.1"/>
    <property type="molecule type" value="Genomic_DNA"/>
</dbReference>
<proteinExistence type="predicted"/>
<feature type="non-terminal residue" evidence="1">
    <location>
        <position position="117"/>
    </location>
</feature>
<dbReference type="InterPro" id="IPR036188">
    <property type="entry name" value="FAD/NAD-bd_sf"/>
</dbReference>
<evidence type="ECO:0000313" key="1">
    <source>
        <dbReference type="EMBL" id="VDC79719.1"/>
    </source>
</evidence>
<dbReference type="Gene3D" id="3.50.50.60">
    <property type="entry name" value="FAD/NAD(P)-binding domain"/>
    <property type="match status" value="1"/>
</dbReference>
<dbReference type="Gene3D" id="3.40.50.720">
    <property type="entry name" value="NAD(P)-binding Rossmann-like Domain"/>
    <property type="match status" value="1"/>
</dbReference>
<gene>
    <name evidence="1" type="ORF">BRAA03T10937Z</name>
</gene>
<reference evidence="1" key="1">
    <citation type="submission" date="2018-11" db="EMBL/GenBank/DDBJ databases">
        <authorList>
            <consortium name="Genoscope - CEA"/>
            <person name="William W."/>
        </authorList>
    </citation>
    <scope>NUCLEOTIDE SEQUENCE</scope>
</reference>